<keyword evidence="3" id="KW-0677">Repeat</keyword>
<evidence type="ECO:0000256" key="1">
    <source>
        <dbReference type="ARBA" id="ARBA00004141"/>
    </source>
</evidence>
<accession>A0A485KX91</accession>
<feature type="transmembrane region" description="Helical" evidence="8">
    <location>
        <begin position="195"/>
        <end position="221"/>
    </location>
</feature>
<dbReference type="InterPro" id="IPR014743">
    <property type="entry name" value="Cl-channel_core"/>
</dbReference>
<keyword evidence="5" id="KW-0129">CBS domain</keyword>
<name>A0A485KX91_9STRA</name>
<dbReference type="SUPFAM" id="SSF81340">
    <property type="entry name" value="Clc chloride channel"/>
    <property type="match status" value="1"/>
</dbReference>
<feature type="transmembrane region" description="Helical" evidence="8">
    <location>
        <begin position="435"/>
        <end position="452"/>
    </location>
</feature>
<feature type="transmembrane region" description="Helical" evidence="8">
    <location>
        <begin position="579"/>
        <end position="603"/>
    </location>
</feature>
<feature type="transmembrane region" description="Helical" evidence="8">
    <location>
        <begin position="148"/>
        <end position="175"/>
    </location>
</feature>
<dbReference type="EMBL" id="VJMH01005403">
    <property type="protein sequence ID" value="KAF0696408.1"/>
    <property type="molecule type" value="Genomic_DNA"/>
</dbReference>
<dbReference type="PANTHER" id="PTHR11689">
    <property type="entry name" value="CHLORIDE CHANNEL PROTEIN CLC FAMILY MEMBER"/>
    <property type="match status" value="1"/>
</dbReference>
<keyword evidence="4 8" id="KW-1133">Transmembrane helix</keyword>
<feature type="transmembrane region" description="Helical" evidence="8">
    <location>
        <begin position="242"/>
        <end position="264"/>
    </location>
</feature>
<dbReference type="InterPro" id="IPR001807">
    <property type="entry name" value="ClC"/>
</dbReference>
<dbReference type="GO" id="GO:0016020">
    <property type="term" value="C:membrane"/>
    <property type="evidence" value="ECO:0007669"/>
    <property type="project" value="UniProtKB-SubCell"/>
</dbReference>
<reference evidence="10 11" key="1">
    <citation type="submission" date="2019-03" db="EMBL/GenBank/DDBJ databases">
        <authorList>
            <person name="Gaulin E."/>
            <person name="Dumas B."/>
        </authorList>
    </citation>
    <scope>NUCLEOTIDE SEQUENCE [LARGE SCALE GENOMIC DNA]</scope>
    <source>
        <strain evidence="10">CBS 568.67</strain>
    </source>
</reference>
<feature type="transmembrane region" description="Helical" evidence="8">
    <location>
        <begin position="313"/>
        <end position="332"/>
    </location>
</feature>
<evidence type="ECO:0000313" key="10">
    <source>
        <dbReference type="EMBL" id="VFT89673.1"/>
    </source>
</evidence>
<dbReference type="GO" id="GO:0015108">
    <property type="term" value="F:chloride transmembrane transporter activity"/>
    <property type="evidence" value="ECO:0007669"/>
    <property type="project" value="InterPro"/>
</dbReference>
<evidence type="ECO:0000256" key="5">
    <source>
        <dbReference type="ARBA" id="ARBA00023122"/>
    </source>
</evidence>
<evidence type="ECO:0000256" key="8">
    <source>
        <dbReference type="SAM" id="Phobius"/>
    </source>
</evidence>
<evidence type="ECO:0000256" key="4">
    <source>
        <dbReference type="ARBA" id="ARBA00022989"/>
    </source>
</evidence>
<dbReference type="PRINTS" id="PR00762">
    <property type="entry name" value="CLCHANNEL"/>
</dbReference>
<sequence>MLPSTSSPSTRKTTVTAGIRAQADIRPNSPMADQACLAKLSRFQNTRYAGNGCDLRSFNSRGGESAQPSPMAYRPLNAGRDKKTSATGGGPSPLQYESVEFVSYSARFNKEEPRRHVQRDDSIDGLVRHRRLFSAATLCDRMIALAKWLMTALIGACTAHIAVLISVCTTTLLAWKFDTLDSLLFQEKLGEVPAGMGVLFFIACNALWVATASLLTTFWAPSSAGSGIPEIKSTLNGVHVKAWMSIETLICKIIGVILSVSSGLPVGKEGPMIHSGAIVAAFFAQKRTYQCFGWRPVTILHEKDVRDLVTCGAVSGVAAAFGAPIGGVLFALEEGASFLSPTLIWRAFFCAMVSTFVVFGSTISSFSETAKKSTLFVFGRIVDPSVDSASYMPWELAVFVAIGAAGGVVGAAFIHLNKTLMFKVRVQRLAKGLKVTYVVMLAIVLSVAWFYLPLALGTCQPVPPAIESTAKSILTTHLVQYKCATGHYNDLASLLLAPQETALKQLLHLQNPAVGPPTFTTQSLIAFAVFYFMGTACVFGASITSGVFVPSIVVGAALGRIVGRWMHMDDLDFINISTYALVGAAAVLGGVTRMTISLTVILLEATGDLQYALPIMMALLPARWVGNLLSEGLYDTHIRCRGIPFLDWNPPKGADRHVSVTEILKPDPVLCFGKRERVGTILAALEGDAHDLCWPVVERCYDPHSGTHDQFLEGTIHRHVLISLLRQKSTWNPFFCNDDESDLTDVQLLDDVVEEKNAPPLDASKFSADDKACFVNLELYVNPSPVVINGAREAVTT</sequence>
<gene>
    <name evidence="10" type="primary">Aste57867_12826</name>
    <name evidence="9" type="ORF">As57867_012778</name>
    <name evidence="10" type="ORF">ASTE57867_12826</name>
</gene>
<keyword evidence="11" id="KW-1185">Reference proteome</keyword>
<evidence type="ECO:0000313" key="9">
    <source>
        <dbReference type="EMBL" id="KAF0696408.1"/>
    </source>
</evidence>
<evidence type="ECO:0000313" key="11">
    <source>
        <dbReference type="Proteomes" id="UP000332933"/>
    </source>
</evidence>
<feature type="transmembrane region" description="Helical" evidence="8">
    <location>
        <begin position="344"/>
        <end position="366"/>
    </location>
</feature>
<dbReference type="PANTHER" id="PTHR11689:SF136">
    <property type="entry name" value="H(+)_CL(-) EXCHANGE TRANSPORTER 7"/>
    <property type="match status" value="1"/>
</dbReference>
<dbReference type="Proteomes" id="UP000332933">
    <property type="component" value="Unassembled WGS sequence"/>
</dbReference>
<feature type="region of interest" description="Disordered" evidence="7">
    <location>
        <begin position="58"/>
        <end position="93"/>
    </location>
</feature>
<feature type="transmembrane region" description="Helical" evidence="8">
    <location>
        <begin position="396"/>
        <end position="414"/>
    </location>
</feature>
<evidence type="ECO:0000256" key="7">
    <source>
        <dbReference type="SAM" id="MobiDB-lite"/>
    </source>
</evidence>
<dbReference type="InterPro" id="IPR051280">
    <property type="entry name" value="Cl-channel/antiporter"/>
</dbReference>
<dbReference type="Pfam" id="PF00654">
    <property type="entry name" value="Voltage_CLC"/>
    <property type="match status" value="1"/>
</dbReference>
<feature type="compositionally biased region" description="Polar residues" evidence="7">
    <location>
        <begin position="58"/>
        <end position="68"/>
    </location>
</feature>
<comment type="subcellular location">
    <subcellularLocation>
        <location evidence="1">Membrane</location>
        <topology evidence="1">Multi-pass membrane protein</topology>
    </subcellularLocation>
</comment>
<dbReference type="OrthoDB" id="428525at2759"/>
<organism evidence="10 11">
    <name type="scientific">Aphanomyces stellatus</name>
    <dbReference type="NCBI Taxonomy" id="120398"/>
    <lineage>
        <taxon>Eukaryota</taxon>
        <taxon>Sar</taxon>
        <taxon>Stramenopiles</taxon>
        <taxon>Oomycota</taxon>
        <taxon>Saprolegniomycetes</taxon>
        <taxon>Saprolegniales</taxon>
        <taxon>Verrucalvaceae</taxon>
        <taxon>Aphanomyces</taxon>
    </lineage>
</organism>
<reference evidence="9" key="2">
    <citation type="submission" date="2019-06" db="EMBL/GenBank/DDBJ databases">
        <title>Genomics analysis of Aphanomyces spp. identifies a new class of oomycete effector associated with host adaptation.</title>
        <authorList>
            <person name="Gaulin E."/>
        </authorList>
    </citation>
    <scope>NUCLEOTIDE SEQUENCE</scope>
    <source>
        <strain evidence="9">CBS 578.67</strain>
    </source>
</reference>
<proteinExistence type="predicted"/>
<feature type="transmembrane region" description="Helical" evidence="8">
    <location>
        <begin position="525"/>
        <end position="558"/>
    </location>
</feature>
<evidence type="ECO:0000256" key="6">
    <source>
        <dbReference type="ARBA" id="ARBA00023136"/>
    </source>
</evidence>
<evidence type="ECO:0000256" key="2">
    <source>
        <dbReference type="ARBA" id="ARBA00022692"/>
    </source>
</evidence>
<keyword evidence="6 8" id="KW-0472">Membrane</keyword>
<protein>
    <submittedName>
        <fullName evidence="10">Aste57867_12826 protein</fullName>
    </submittedName>
</protein>
<dbReference type="Gene3D" id="1.10.3080.10">
    <property type="entry name" value="Clc chloride channel"/>
    <property type="match status" value="1"/>
</dbReference>
<dbReference type="EMBL" id="CAADRA010005424">
    <property type="protein sequence ID" value="VFT89673.1"/>
    <property type="molecule type" value="Genomic_DNA"/>
</dbReference>
<evidence type="ECO:0000256" key="3">
    <source>
        <dbReference type="ARBA" id="ARBA00022737"/>
    </source>
</evidence>
<keyword evidence="2 8" id="KW-0812">Transmembrane</keyword>
<dbReference type="AlphaFoldDB" id="A0A485KX91"/>